<sequence>MRNRRVLVTGATGFIGSAVLRELLRRSDTSRITVRALTRALPPRAASHPALEWWEADLTRADALHDAAEGADTLIHTASRVSGDEDTCAAVNVRGTEAVMAEAQRSGVDRVVHLSTAAVYGPGPHRGPAVGELAPRPVSAASRTRLLGERAALEADAVVLRPGLVLGAGDRWVVPALAELSGRVPGHWDGGRARSSAVMVEDLARLTAELALGPRVPTGVHHASHPDPVRLRDLLTALIRHNVLPEPPPRELSWEECLTELRTSEGTVSERQFSLLARDHWYRSDEIWERAACPPGPGPVARLTGETAEWYRAHLRDHPPRRPVPPGSSASPSSAG</sequence>
<proteinExistence type="predicted"/>
<dbReference type="InterPro" id="IPR036291">
    <property type="entry name" value="NAD(P)-bd_dom_sf"/>
</dbReference>
<gene>
    <name evidence="3" type="ORF">JW592_10275</name>
</gene>
<feature type="region of interest" description="Disordered" evidence="1">
    <location>
        <begin position="314"/>
        <end position="336"/>
    </location>
</feature>
<dbReference type="PANTHER" id="PTHR48079">
    <property type="entry name" value="PROTEIN YEEZ"/>
    <property type="match status" value="1"/>
</dbReference>
<comment type="caution">
    <text evidence="3">The sequence shown here is derived from an EMBL/GenBank/DDBJ whole genome shotgun (WGS) entry which is preliminary data.</text>
</comment>
<dbReference type="Gene3D" id="3.40.50.720">
    <property type="entry name" value="NAD(P)-binding Rossmann-like Domain"/>
    <property type="match status" value="1"/>
</dbReference>
<dbReference type="InterPro" id="IPR051783">
    <property type="entry name" value="NAD(P)-dependent_oxidoreduct"/>
</dbReference>
<accession>A0ABS3WRV4</accession>
<evidence type="ECO:0000313" key="4">
    <source>
        <dbReference type="Proteomes" id="UP001518976"/>
    </source>
</evidence>
<dbReference type="SUPFAM" id="SSF51735">
    <property type="entry name" value="NAD(P)-binding Rossmann-fold domains"/>
    <property type="match status" value="1"/>
</dbReference>
<keyword evidence="4" id="KW-1185">Reference proteome</keyword>
<protein>
    <submittedName>
        <fullName evidence="3">NAD-dependent epimerase/dehydratase family protein</fullName>
    </submittedName>
</protein>
<dbReference type="Pfam" id="PF01370">
    <property type="entry name" value="Epimerase"/>
    <property type="match status" value="1"/>
</dbReference>
<evidence type="ECO:0000313" key="3">
    <source>
        <dbReference type="EMBL" id="MBO8185847.1"/>
    </source>
</evidence>
<dbReference type="Proteomes" id="UP001518976">
    <property type="component" value="Unassembled WGS sequence"/>
</dbReference>
<dbReference type="EMBL" id="JAFFZN010000007">
    <property type="protein sequence ID" value="MBO8185847.1"/>
    <property type="molecule type" value="Genomic_DNA"/>
</dbReference>
<dbReference type="InterPro" id="IPR001509">
    <property type="entry name" value="Epimerase_deHydtase"/>
</dbReference>
<name>A0ABS3WRV4_9ACTN</name>
<organism evidence="3 4">
    <name type="scientific">Streptomyces spirodelae</name>
    <dbReference type="NCBI Taxonomy" id="2812904"/>
    <lineage>
        <taxon>Bacteria</taxon>
        <taxon>Bacillati</taxon>
        <taxon>Actinomycetota</taxon>
        <taxon>Actinomycetes</taxon>
        <taxon>Kitasatosporales</taxon>
        <taxon>Streptomycetaceae</taxon>
        <taxon>Streptomyces</taxon>
    </lineage>
</organism>
<feature type="domain" description="NAD-dependent epimerase/dehydratase" evidence="2">
    <location>
        <begin position="6"/>
        <end position="207"/>
    </location>
</feature>
<feature type="compositionally biased region" description="Low complexity" evidence="1">
    <location>
        <begin position="327"/>
        <end position="336"/>
    </location>
</feature>
<evidence type="ECO:0000259" key="2">
    <source>
        <dbReference type="Pfam" id="PF01370"/>
    </source>
</evidence>
<dbReference type="PANTHER" id="PTHR48079:SF6">
    <property type="entry name" value="NAD(P)-BINDING DOMAIN-CONTAINING PROTEIN-RELATED"/>
    <property type="match status" value="1"/>
</dbReference>
<reference evidence="3 4" key="1">
    <citation type="submission" date="2021-02" db="EMBL/GenBank/DDBJ databases">
        <title>Streptomyces spirodelae sp. nov., isolated from duckweed.</title>
        <authorList>
            <person name="Saimee Y."/>
            <person name="Duangmal K."/>
        </authorList>
    </citation>
    <scope>NUCLEOTIDE SEQUENCE [LARGE SCALE GENOMIC DNA]</scope>
    <source>
        <strain evidence="3 4">DW4-2</strain>
    </source>
</reference>
<evidence type="ECO:0000256" key="1">
    <source>
        <dbReference type="SAM" id="MobiDB-lite"/>
    </source>
</evidence>
<dbReference type="RefSeq" id="WP_209264652.1">
    <property type="nucleotide sequence ID" value="NZ_JAFFZN010000007.1"/>
</dbReference>